<dbReference type="AlphaFoldDB" id="A0A848FJ11"/>
<evidence type="ECO:0000313" key="3">
    <source>
        <dbReference type="EMBL" id="NML18190.1"/>
    </source>
</evidence>
<dbReference type="Proteomes" id="UP000574067">
    <property type="component" value="Unassembled WGS sequence"/>
</dbReference>
<dbReference type="Pfam" id="PF13098">
    <property type="entry name" value="Thioredoxin_2"/>
    <property type="match status" value="1"/>
</dbReference>
<feature type="signal peptide" evidence="1">
    <location>
        <begin position="1"/>
        <end position="35"/>
    </location>
</feature>
<dbReference type="Gene3D" id="3.40.30.10">
    <property type="entry name" value="Glutaredoxin"/>
    <property type="match status" value="1"/>
</dbReference>
<dbReference type="SUPFAM" id="SSF52833">
    <property type="entry name" value="Thioredoxin-like"/>
    <property type="match status" value="1"/>
</dbReference>
<sequence>MTTLLFCNVRSFVLRLLGACLLATMNLGLATTAAAQGADADTSREVWAQLGESRWIADGRDDAPRKVYVFTDPNCPFCAKFWADARPWVDAGKVQLRHVIVGILTPTSAGRAAALLAASDPVAALAAHERAHAGPTQQALAAGGRPRPLGEAGVKPLFTVPAALKLQLDRNAMLMTAYGLQATPAVVWLDDKGQAQARQGIPDGALSTVLGPQ</sequence>
<keyword evidence="1" id="KW-0732">Signal</keyword>
<protein>
    <submittedName>
        <fullName evidence="3">Thiol:disulfide interchange protein DsbG</fullName>
    </submittedName>
</protein>
<comment type="caution">
    <text evidence="3">The sequence shown here is derived from an EMBL/GenBank/DDBJ whole genome shotgun (WGS) entry which is preliminary data.</text>
</comment>
<dbReference type="PANTHER" id="PTHR35272:SF4">
    <property type="entry name" value="THIOL:DISULFIDE INTERCHANGE PROTEIN DSBG"/>
    <property type="match status" value="1"/>
</dbReference>
<gene>
    <name evidence="3" type="primary">dsbG</name>
    <name evidence="3" type="ORF">HHL10_24795</name>
</gene>
<dbReference type="InterPro" id="IPR036249">
    <property type="entry name" value="Thioredoxin-like_sf"/>
</dbReference>
<dbReference type="InterPro" id="IPR012336">
    <property type="entry name" value="Thioredoxin-like_fold"/>
</dbReference>
<reference evidence="3 4" key="1">
    <citation type="submission" date="2020-04" db="EMBL/GenBank/DDBJ databases">
        <title>Azohydromonas sp. isolated from soil.</title>
        <authorList>
            <person name="Dahal R.H."/>
        </authorList>
    </citation>
    <scope>NUCLEOTIDE SEQUENCE [LARGE SCALE GENOMIC DNA]</scope>
    <source>
        <strain evidence="3 4">G-1-1-14</strain>
    </source>
</reference>
<dbReference type="InterPro" id="IPR051470">
    <property type="entry name" value="Thiol:disulfide_interchange"/>
</dbReference>
<evidence type="ECO:0000259" key="2">
    <source>
        <dbReference type="Pfam" id="PF13098"/>
    </source>
</evidence>
<dbReference type="PANTHER" id="PTHR35272">
    <property type="entry name" value="THIOL:DISULFIDE INTERCHANGE PROTEIN DSBC-RELATED"/>
    <property type="match status" value="1"/>
</dbReference>
<feature type="domain" description="Thioredoxin-like fold" evidence="2">
    <location>
        <begin position="64"/>
        <end position="198"/>
    </location>
</feature>
<dbReference type="NCBIfam" id="NF008657">
    <property type="entry name" value="PRK11657.1"/>
    <property type="match status" value="1"/>
</dbReference>
<accession>A0A848FJ11</accession>
<feature type="chain" id="PRO_5032646520" evidence="1">
    <location>
        <begin position="36"/>
        <end position="213"/>
    </location>
</feature>
<proteinExistence type="predicted"/>
<name>A0A848FJ11_9BURK</name>
<dbReference type="EMBL" id="JABBFW010000028">
    <property type="protein sequence ID" value="NML18190.1"/>
    <property type="molecule type" value="Genomic_DNA"/>
</dbReference>
<keyword evidence="4" id="KW-1185">Reference proteome</keyword>
<evidence type="ECO:0000256" key="1">
    <source>
        <dbReference type="SAM" id="SignalP"/>
    </source>
</evidence>
<evidence type="ECO:0000313" key="4">
    <source>
        <dbReference type="Proteomes" id="UP000574067"/>
    </source>
</evidence>
<organism evidence="3 4">
    <name type="scientific">Azohydromonas caseinilytica</name>
    <dbReference type="NCBI Taxonomy" id="2728836"/>
    <lineage>
        <taxon>Bacteria</taxon>
        <taxon>Pseudomonadati</taxon>
        <taxon>Pseudomonadota</taxon>
        <taxon>Betaproteobacteria</taxon>
        <taxon>Burkholderiales</taxon>
        <taxon>Sphaerotilaceae</taxon>
        <taxon>Azohydromonas</taxon>
    </lineage>
</organism>